<dbReference type="InterPro" id="IPR036890">
    <property type="entry name" value="HATPase_C_sf"/>
</dbReference>
<dbReference type="InterPro" id="IPR052048">
    <property type="entry name" value="ST_Response_Regulator"/>
</dbReference>
<feature type="modified residue" description="4-aspartylphosphate" evidence="1">
    <location>
        <position position="54"/>
    </location>
</feature>
<evidence type="ECO:0000259" key="2">
    <source>
        <dbReference type="PROSITE" id="PS50110"/>
    </source>
</evidence>
<proteinExistence type="predicted"/>
<dbReference type="PANTHER" id="PTHR43228:SF1">
    <property type="entry name" value="TWO-COMPONENT RESPONSE REGULATOR ARR22"/>
    <property type="match status" value="1"/>
</dbReference>
<dbReference type="Pfam" id="PF00072">
    <property type="entry name" value="Response_reg"/>
    <property type="match status" value="1"/>
</dbReference>
<dbReference type="Proteomes" id="UP000245206">
    <property type="component" value="Unassembled WGS sequence"/>
</dbReference>
<dbReference type="RefSeq" id="WP_108958036.1">
    <property type="nucleotide sequence ID" value="NZ_BFAZ01000001.1"/>
</dbReference>
<organism evidence="3 4">
    <name type="scientific">Leptospira ellinghausenii</name>
    <dbReference type="NCBI Taxonomy" id="1917822"/>
    <lineage>
        <taxon>Bacteria</taxon>
        <taxon>Pseudomonadati</taxon>
        <taxon>Spirochaetota</taxon>
        <taxon>Spirochaetia</taxon>
        <taxon>Leptospirales</taxon>
        <taxon>Leptospiraceae</taxon>
        <taxon>Leptospira</taxon>
    </lineage>
</organism>
<dbReference type="GO" id="GO:0000160">
    <property type="term" value="P:phosphorelay signal transduction system"/>
    <property type="evidence" value="ECO:0007669"/>
    <property type="project" value="InterPro"/>
</dbReference>
<dbReference type="SMART" id="SM00448">
    <property type="entry name" value="REC"/>
    <property type="match status" value="1"/>
</dbReference>
<accession>A0A2P2D7Y4</accession>
<name>A0A2P2D7Y4_9LEPT</name>
<dbReference type="Gene3D" id="3.40.50.2300">
    <property type="match status" value="1"/>
</dbReference>
<evidence type="ECO:0000313" key="4">
    <source>
        <dbReference type="Proteomes" id="UP000245206"/>
    </source>
</evidence>
<dbReference type="Gene3D" id="3.30.565.10">
    <property type="entry name" value="Histidine kinase-like ATPase, C-terminal domain"/>
    <property type="match status" value="1"/>
</dbReference>
<dbReference type="AlphaFoldDB" id="A0A2P2D7Y4"/>
<dbReference type="SMART" id="SM00387">
    <property type="entry name" value="HATPase_c"/>
    <property type="match status" value="1"/>
</dbReference>
<feature type="domain" description="Response regulatory" evidence="2">
    <location>
        <begin position="5"/>
        <end position="119"/>
    </location>
</feature>
<comment type="caution">
    <text evidence="3">The sequence shown here is derived from an EMBL/GenBank/DDBJ whole genome shotgun (WGS) entry which is preliminary data.</text>
</comment>
<dbReference type="InterPro" id="IPR003594">
    <property type="entry name" value="HATPase_dom"/>
</dbReference>
<reference evidence="4" key="1">
    <citation type="journal article" date="2019" name="Microbiol. Immunol.">
        <title>Molecular and phenotypic characterization of Leptospira johnsonii sp. nov., Leptospira ellinghausenii sp. nov. and Leptospira ryugenii sp. nov. isolated from soil and water in Japan.</title>
        <authorList>
            <person name="Masuzawa T."/>
            <person name="Saito M."/>
            <person name="Nakao R."/>
            <person name="Nikaido Y."/>
            <person name="Matsumoto M."/>
            <person name="Ogawa M."/>
            <person name="Yokoyama M."/>
            <person name="Hidaka Y."/>
            <person name="Tomita J."/>
            <person name="Sakakibara K."/>
            <person name="Suzuki K."/>
            <person name="Yasuda S."/>
            <person name="Sato H."/>
            <person name="Yamaguchi M."/>
            <person name="Yoshida S.I."/>
            <person name="Koizumi N."/>
            <person name="Kawamura Y."/>
        </authorList>
    </citation>
    <scope>NUCLEOTIDE SEQUENCE [LARGE SCALE GENOMIC DNA]</scope>
    <source>
        <strain evidence="4">E18</strain>
    </source>
</reference>
<dbReference type="CDD" id="cd00075">
    <property type="entry name" value="HATPase"/>
    <property type="match status" value="1"/>
</dbReference>
<keyword evidence="4" id="KW-1185">Reference proteome</keyword>
<evidence type="ECO:0000256" key="1">
    <source>
        <dbReference type="PROSITE-ProRule" id="PRU00169"/>
    </source>
</evidence>
<dbReference type="EMBL" id="BFAZ01000001">
    <property type="protein sequence ID" value="GBF40744.1"/>
    <property type="molecule type" value="Genomic_DNA"/>
</dbReference>
<sequence length="417" mass="48052">MNEKRILLAEDDLISATLLQESLASLGYQVTLAEDGRKAKELFLENQFPIVITDYDMPDVNGIELIDFLKEEEVEPIIIVLTNNSETSIIIDIMRRGIYDYIVKPIEAEELSLKLQRAFEIHNIRKLEKVAKREREMRLESHLDWIKWKEKIGGSGKFKNLNQNLFESLKTSFNQGTGFGALVSLLKIVSDSAEIEGDFYKIDTEIMGLIKTNAEMAEKALYTFSEIDEILNGKIELETISLINLYHEIKNVTNEMSNLLDIQKNYLYLSEKKSSFDQNKINIHKKYFIMALKEILTNACKFSIPESSIHIVMYIEAKSLVISVYNSPIKNSDRTEGIPLEFENMIFEPFFRLTKFVYDDYKTLDFGLGLTKVESIIKRFDGKIEIKNIIDHLYAKSQPKTKVICRISIPLVIENGI</sequence>
<protein>
    <submittedName>
        <fullName evidence="3">Response regulator receiver domain protein</fullName>
    </submittedName>
</protein>
<dbReference type="SUPFAM" id="SSF55874">
    <property type="entry name" value="ATPase domain of HSP90 chaperone/DNA topoisomerase II/histidine kinase"/>
    <property type="match status" value="1"/>
</dbReference>
<keyword evidence="1" id="KW-0597">Phosphoprotein</keyword>
<dbReference type="Pfam" id="PF02518">
    <property type="entry name" value="HATPase_c"/>
    <property type="match status" value="1"/>
</dbReference>
<dbReference type="InterPro" id="IPR011006">
    <property type="entry name" value="CheY-like_superfamily"/>
</dbReference>
<gene>
    <name evidence="3" type="ORF">LPTSP2_00090</name>
</gene>
<dbReference type="PANTHER" id="PTHR43228">
    <property type="entry name" value="TWO-COMPONENT RESPONSE REGULATOR"/>
    <property type="match status" value="1"/>
</dbReference>
<dbReference type="InterPro" id="IPR001789">
    <property type="entry name" value="Sig_transdc_resp-reg_receiver"/>
</dbReference>
<dbReference type="SUPFAM" id="SSF52172">
    <property type="entry name" value="CheY-like"/>
    <property type="match status" value="1"/>
</dbReference>
<dbReference type="PROSITE" id="PS50110">
    <property type="entry name" value="RESPONSE_REGULATORY"/>
    <property type="match status" value="1"/>
</dbReference>
<evidence type="ECO:0000313" key="3">
    <source>
        <dbReference type="EMBL" id="GBF40744.1"/>
    </source>
</evidence>
<dbReference type="OrthoDB" id="318032at2"/>